<dbReference type="Proteomes" id="UP000199226">
    <property type="component" value="Unassembled WGS sequence"/>
</dbReference>
<keyword evidence="1" id="KW-0812">Transmembrane</keyword>
<dbReference type="SUPFAM" id="SSF81343">
    <property type="entry name" value="Fumarate reductase respiratory complex transmembrane subunits"/>
    <property type="match status" value="1"/>
</dbReference>
<dbReference type="InterPro" id="IPR034804">
    <property type="entry name" value="SQR/QFR_C/D"/>
</dbReference>
<dbReference type="NCBIfam" id="TIGR02046">
    <property type="entry name" value="sdhC_b558_fam"/>
    <property type="match status" value="1"/>
</dbReference>
<accession>A0A1G9YHN5</accession>
<dbReference type="EMBL" id="FNHH01000039">
    <property type="protein sequence ID" value="SDN08086.1"/>
    <property type="molecule type" value="Genomic_DNA"/>
</dbReference>
<name>A0A1G9YHN5_9SPHI</name>
<proteinExistence type="predicted"/>
<dbReference type="Gene3D" id="1.20.1300.10">
    <property type="entry name" value="Fumarate reductase/succinate dehydrogenase, transmembrane subunit"/>
    <property type="match status" value="1"/>
</dbReference>
<gene>
    <name evidence="2" type="ORF">SAMN05421813_1394</name>
</gene>
<protein>
    <submittedName>
        <fullName evidence="2">Succinate dehydrogenase / fumarate reductase cytochrome b subunit</fullName>
    </submittedName>
</protein>
<dbReference type="GO" id="GO:0016020">
    <property type="term" value="C:membrane"/>
    <property type="evidence" value="ECO:0007669"/>
    <property type="project" value="InterPro"/>
</dbReference>
<dbReference type="RefSeq" id="WP_090706963.1">
    <property type="nucleotide sequence ID" value="NZ_FNHH01000039.1"/>
</dbReference>
<feature type="transmembrane region" description="Helical" evidence="1">
    <location>
        <begin position="63"/>
        <end position="81"/>
    </location>
</feature>
<feature type="transmembrane region" description="Helical" evidence="1">
    <location>
        <begin position="110"/>
        <end position="130"/>
    </location>
</feature>
<dbReference type="CDD" id="cd03498">
    <property type="entry name" value="SQR_TypeB_2_TM"/>
    <property type="match status" value="1"/>
</dbReference>
<evidence type="ECO:0000313" key="2">
    <source>
        <dbReference type="EMBL" id="SDN08086.1"/>
    </source>
</evidence>
<organism evidence="2 3">
    <name type="scientific">Daejeonella rubra</name>
    <dbReference type="NCBI Taxonomy" id="990371"/>
    <lineage>
        <taxon>Bacteria</taxon>
        <taxon>Pseudomonadati</taxon>
        <taxon>Bacteroidota</taxon>
        <taxon>Sphingobacteriia</taxon>
        <taxon>Sphingobacteriales</taxon>
        <taxon>Sphingobacteriaceae</taxon>
        <taxon>Daejeonella</taxon>
    </lineage>
</organism>
<dbReference type="STRING" id="990371.SAMN05421813_1394"/>
<keyword evidence="3" id="KW-1185">Reference proteome</keyword>
<feature type="transmembrane region" description="Helical" evidence="1">
    <location>
        <begin position="16"/>
        <end position="35"/>
    </location>
</feature>
<dbReference type="InterPro" id="IPR011138">
    <property type="entry name" value="Cytochrome_b-558"/>
</dbReference>
<reference evidence="3" key="1">
    <citation type="submission" date="2016-10" db="EMBL/GenBank/DDBJ databases">
        <authorList>
            <person name="Varghese N."/>
            <person name="Submissions S."/>
        </authorList>
    </citation>
    <scope>NUCLEOTIDE SEQUENCE [LARGE SCALE GENOMIC DNA]</scope>
    <source>
        <strain evidence="3">DSM 24536</strain>
    </source>
</reference>
<feature type="transmembrane region" description="Helical" evidence="1">
    <location>
        <begin position="234"/>
        <end position="259"/>
    </location>
</feature>
<keyword evidence="1" id="KW-1133">Transmembrane helix</keyword>
<keyword evidence="1" id="KW-0472">Membrane</keyword>
<sequence length="260" mass="29380">MSNFAKTFSSSLGKKLVMALTGIFLCTFLIVHLVGNLQLFKDDAGQAFNAYAYFMTHFGPIKIVSYLLYASIIIHAVYALMLTAGNKKARPVAYAVQAGGQNSPWTSRNMGILGTILLVFIVVHMGDFWWKYHNAELPYAKYEISLDNPKDIQVSELPYDANRLVHSEIVDVQAGKQIVISKDLYKIVNNAFQTWWYVLLYVIAMAALSFHLIHGFKSAFQTIGWNNSKLLPIIRFLGVWIFGVLIPLAFAAMPLYFFFK</sequence>
<evidence type="ECO:0000256" key="1">
    <source>
        <dbReference type="SAM" id="Phobius"/>
    </source>
</evidence>
<dbReference type="OrthoDB" id="9802842at2"/>
<dbReference type="AlphaFoldDB" id="A0A1G9YHN5"/>
<evidence type="ECO:0000313" key="3">
    <source>
        <dbReference type="Proteomes" id="UP000199226"/>
    </source>
</evidence>
<feature type="transmembrane region" description="Helical" evidence="1">
    <location>
        <begin position="194"/>
        <end position="213"/>
    </location>
</feature>